<dbReference type="RefSeq" id="WP_262581823.1">
    <property type="nucleotide sequence ID" value="NZ_JAOQJV010000012.1"/>
</dbReference>
<comment type="caution">
    <text evidence="7">The sequence shown here is derived from an EMBL/GenBank/DDBJ whole genome shotgun (WGS) entry which is preliminary data.</text>
</comment>
<dbReference type="InterPro" id="IPR013324">
    <property type="entry name" value="RNA_pol_sigma_r3/r4-like"/>
</dbReference>
<reference evidence="7 8" key="1">
    <citation type="journal article" date="2021" name="ISME Commun">
        <title>Automated analysis of genomic sequences facilitates high-throughput and comprehensive description of bacteria.</title>
        <authorList>
            <person name="Hitch T.C.A."/>
        </authorList>
    </citation>
    <scope>NUCLEOTIDE SEQUENCE [LARGE SCALE GENOMIC DNA]</scope>
    <source>
        <strain evidence="7 8">Sanger_02</strain>
    </source>
</reference>
<dbReference type="InterPro" id="IPR014284">
    <property type="entry name" value="RNA_pol_sigma-70_dom"/>
</dbReference>
<keyword evidence="5" id="KW-0804">Transcription</keyword>
<dbReference type="EMBL" id="JAOQJV010000012">
    <property type="protein sequence ID" value="MCU6700455.1"/>
    <property type="molecule type" value="Genomic_DNA"/>
</dbReference>
<name>A0ABT2S788_9FIRM</name>
<dbReference type="PANTHER" id="PTHR43133">
    <property type="entry name" value="RNA POLYMERASE ECF-TYPE SIGMA FACTO"/>
    <property type="match status" value="1"/>
</dbReference>
<proteinExistence type="inferred from homology"/>
<accession>A0ABT2S788</accession>
<dbReference type="InterPro" id="IPR007627">
    <property type="entry name" value="RNA_pol_sigma70_r2"/>
</dbReference>
<dbReference type="InterPro" id="IPR036388">
    <property type="entry name" value="WH-like_DNA-bd_sf"/>
</dbReference>
<gene>
    <name evidence="7" type="ORF">OCV65_09470</name>
</gene>
<keyword evidence="4" id="KW-0238">DNA-binding</keyword>
<dbReference type="Gene3D" id="1.10.1740.10">
    <property type="match status" value="1"/>
</dbReference>
<dbReference type="Pfam" id="PF04542">
    <property type="entry name" value="Sigma70_r2"/>
    <property type="match status" value="1"/>
</dbReference>
<keyword evidence="2" id="KW-0805">Transcription regulation</keyword>
<dbReference type="NCBIfam" id="TIGR02937">
    <property type="entry name" value="sigma70-ECF"/>
    <property type="match status" value="1"/>
</dbReference>
<keyword evidence="8" id="KW-1185">Reference proteome</keyword>
<organism evidence="7 8">
    <name type="scientific">Dorea ammoniilytica</name>
    <dbReference type="NCBI Taxonomy" id="2981788"/>
    <lineage>
        <taxon>Bacteria</taxon>
        <taxon>Bacillati</taxon>
        <taxon>Bacillota</taxon>
        <taxon>Clostridia</taxon>
        <taxon>Lachnospirales</taxon>
        <taxon>Lachnospiraceae</taxon>
        <taxon>Dorea</taxon>
    </lineage>
</organism>
<evidence type="ECO:0000256" key="5">
    <source>
        <dbReference type="ARBA" id="ARBA00023163"/>
    </source>
</evidence>
<sequence length="190" mass="22745">MRDKEINSGNRVRKKNGFDAVYEEYHKMVFRIAYHYTCNREEAEDISQVVFGRYYIFSETGRVTNVRSWLATTARNVAVNHVKHISYERLLWAKETMEDYLGYEEDPEEQFFGTLREKDEIECACRILAALKTKKRKWYNLAVYAYCNEMPRQEIADRMGMSLDAVMSTLTRIKDWIRKNYKDEFDHINT</sequence>
<dbReference type="SUPFAM" id="SSF88659">
    <property type="entry name" value="Sigma3 and sigma4 domains of RNA polymerase sigma factors"/>
    <property type="match status" value="1"/>
</dbReference>
<dbReference type="Gene3D" id="1.10.10.10">
    <property type="entry name" value="Winged helix-like DNA-binding domain superfamily/Winged helix DNA-binding domain"/>
    <property type="match status" value="1"/>
</dbReference>
<evidence type="ECO:0000256" key="4">
    <source>
        <dbReference type="ARBA" id="ARBA00023125"/>
    </source>
</evidence>
<evidence type="ECO:0000313" key="7">
    <source>
        <dbReference type="EMBL" id="MCU6700455.1"/>
    </source>
</evidence>
<evidence type="ECO:0000256" key="2">
    <source>
        <dbReference type="ARBA" id="ARBA00023015"/>
    </source>
</evidence>
<comment type="similarity">
    <text evidence="1">Belongs to the sigma-70 factor family. ECF subfamily.</text>
</comment>
<dbReference type="InterPro" id="IPR013325">
    <property type="entry name" value="RNA_pol_sigma_r2"/>
</dbReference>
<dbReference type="SUPFAM" id="SSF88946">
    <property type="entry name" value="Sigma2 domain of RNA polymerase sigma factors"/>
    <property type="match status" value="1"/>
</dbReference>
<evidence type="ECO:0000259" key="6">
    <source>
        <dbReference type="Pfam" id="PF04542"/>
    </source>
</evidence>
<protein>
    <submittedName>
        <fullName evidence="7">Sigma-70 family RNA polymerase sigma factor</fullName>
    </submittedName>
</protein>
<dbReference type="Proteomes" id="UP001207605">
    <property type="component" value="Unassembled WGS sequence"/>
</dbReference>
<keyword evidence="3" id="KW-0731">Sigma factor</keyword>
<dbReference type="PANTHER" id="PTHR43133:SF8">
    <property type="entry name" value="RNA POLYMERASE SIGMA FACTOR HI_1459-RELATED"/>
    <property type="match status" value="1"/>
</dbReference>
<evidence type="ECO:0000256" key="3">
    <source>
        <dbReference type="ARBA" id="ARBA00023082"/>
    </source>
</evidence>
<evidence type="ECO:0000313" key="8">
    <source>
        <dbReference type="Proteomes" id="UP001207605"/>
    </source>
</evidence>
<dbReference type="InterPro" id="IPR039425">
    <property type="entry name" value="RNA_pol_sigma-70-like"/>
</dbReference>
<evidence type="ECO:0000256" key="1">
    <source>
        <dbReference type="ARBA" id="ARBA00010641"/>
    </source>
</evidence>
<feature type="domain" description="RNA polymerase sigma-70 region 2" evidence="6">
    <location>
        <begin position="22"/>
        <end position="83"/>
    </location>
</feature>